<keyword evidence="2 7" id="KW-0805">Transcription regulation</keyword>
<keyword evidence="6 7" id="KW-0539">Nucleus</keyword>
<protein>
    <recommendedName>
        <fullName evidence="7">Nuclear transcription factor Y subunit</fullName>
    </recommendedName>
</protein>
<comment type="subunit">
    <text evidence="7">Heterotrimer.</text>
</comment>
<dbReference type="GO" id="GO:0003677">
    <property type="term" value="F:DNA binding"/>
    <property type="evidence" value="ECO:0007669"/>
    <property type="project" value="UniProtKB-KW"/>
</dbReference>
<proteinExistence type="inferred from homology"/>
<dbReference type="Gene3D" id="6.10.250.2430">
    <property type="match status" value="1"/>
</dbReference>
<dbReference type="AlphaFoldDB" id="A0A7R9D9M3"/>
<evidence type="ECO:0000256" key="4">
    <source>
        <dbReference type="ARBA" id="ARBA00023159"/>
    </source>
</evidence>
<dbReference type="PANTHER" id="PTHR12632">
    <property type="entry name" value="TRANSCRIPTION FACTOR NF-Y ALPHA-RELATED"/>
    <property type="match status" value="1"/>
</dbReference>
<organism evidence="9">
    <name type="scientific">Timema cristinae</name>
    <name type="common">Walking stick</name>
    <dbReference type="NCBI Taxonomy" id="61476"/>
    <lineage>
        <taxon>Eukaryota</taxon>
        <taxon>Metazoa</taxon>
        <taxon>Ecdysozoa</taxon>
        <taxon>Arthropoda</taxon>
        <taxon>Hexapoda</taxon>
        <taxon>Insecta</taxon>
        <taxon>Pterygota</taxon>
        <taxon>Neoptera</taxon>
        <taxon>Polyneoptera</taxon>
        <taxon>Phasmatodea</taxon>
        <taxon>Timematodea</taxon>
        <taxon>Timematoidea</taxon>
        <taxon>Timematidae</taxon>
        <taxon>Timema</taxon>
    </lineage>
</organism>
<dbReference type="PRINTS" id="PR00616">
    <property type="entry name" value="CCAATSUBUNTB"/>
</dbReference>
<keyword evidence="4" id="KW-0010">Activator</keyword>
<dbReference type="EMBL" id="OC321178">
    <property type="protein sequence ID" value="CAD7409586.1"/>
    <property type="molecule type" value="Genomic_DNA"/>
</dbReference>
<evidence type="ECO:0000256" key="7">
    <source>
        <dbReference type="RuleBase" id="RU367155"/>
    </source>
</evidence>
<evidence type="ECO:0000256" key="8">
    <source>
        <dbReference type="SAM" id="MobiDB-lite"/>
    </source>
</evidence>
<dbReference type="PROSITE" id="PS51152">
    <property type="entry name" value="NFYA_HAP2_2"/>
    <property type="match status" value="1"/>
</dbReference>
<dbReference type="SMART" id="SM00521">
    <property type="entry name" value="CBF"/>
    <property type="match status" value="1"/>
</dbReference>
<evidence type="ECO:0000313" key="9">
    <source>
        <dbReference type="EMBL" id="CAD7409586.1"/>
    </source>
</evidence>
<dbReference type="Pfam" id="PF02045">
    <property type="entry name" value="CBFB_NFYA"/>
    <property type="match status" value="1"/>
</dbReference>
<evidence type="ECO:0000256" key="1">
    <source>
        <dbReference type="ARBA" id="ARBA00004123"/>
    </source>
</evidence>
<gene>
    <name evidence="9" type="ORF">TCEB3V08_LOCUS10094</name>
</gene>
<feature type="region of interest" description="Disordered" evidence="8">
    <location>
        <begin position="350"/>
        <end position="370"/>
    </location>
</feature>
<reference evidence="9" key="1">
    <citation type="submission" date="2020-11" db="EMBL/GenBank/DDBJ databases">
        <authorList>
            <person name="Tran Van P."/>
        </authorList>
    </citation>
    <scope>NUCLEOTIDE SEQUENCE</scope>
</reference>
<comment type="function">
    <text evidence="7">Component of the sequence-specific heterotrimeric transcription factor (NF-Y) which specifically recognizes a 5'-CCAAT-3' box motif found in the promoters of its target genes.</text>
</comment>
<keyword evidence="3 7" id="KW-0238">DNA-binding</keyword>
<comment type="subcellular location">
    <subcellularLocation>
        <location evidence="1 7">Nucleus</location>
    </subcellularLocation>
</comment>
<dbReference type="GO" id="GO:0016602">
    <property type="term" value="C:CCAAT-binding factor complex"/>
    <property type="evidence" value="ECO:0007669"/>
    <property type="project" value="InterPro"/>
</dbReference>
<dbReference type="GO" id="GO:0003700">
    <property type="term" value="F:DNA-binding transcription factor activity"/>
    <property type="evidence" value="ECO:0007669"/>
    <property type="project" value="UniProtKB-UniRule"/>
</dbReference>
<dbReference type="InterPro" id="IPR018362">
    <property type="entry name" value="CCAAT-binding_factor_CS"/>
</dbReference>
<dbReference type="InterPro" id="IPR001289">
    <property type="entry name" value="NFYA"/>
</dbReference>
<name>A0A7R9D9M3_TIMCR</name>
<dbReference type="PROSITE" id="PS00686">
    <property type="entry name" value="NFYA_HAP2_1"/>
    <property type="match status" value="1"/>
</dbReference>
<accession>A0A7R9D9M3</accession>
<evidence type="ECO:0000256" key="6">
    <source>
        <dbReference type="ARBA" id="ARBA00023242"/>
    </source>
</evidence>
<evidence type="ECO:0000256" key="2">
    <source>
        <dbReference type="ARBA" id="ARBA00023015"/>
    </source>
</evidence>
<sequence>MEQQLSDGQVTVMQAGQQVQVVQVNQAGQVIHGANGQQIMVHTMPQGAQTIQVATQGGQGLQQIQVVPVSSLQVSSNGPHTFILMPGLFSCIDSSSEDVSIIELSVVHVSLHNPHNSPHYEQAVPEKYQEAKQTKFSLNGGKGVEPHSRSWSNNPNKLNLSKLPTDRLSFITPFPWTRRFNSNSQQCWGSNRVAVVPVINLNGNLVQIAGTAQATNSAANPIQQQATVTSPTTSTLGVNGGNIVMQMVPGSGGVPQFQRIPLPGTEFLEEEPLYVNAKQYRRILKRRQARAKLEAEGRIPKARPKYLHESRHRHAMNRIRGEGGRFHSGSVKKRESTVPRVSIMELPLGGAGTKQYHTPRLGCPAPDKAREEKGLTGRLRHTYPYYCD</sequence>
<keyword evidence="5 7" id="KW-0804">Transcription</keyword>
<evidence type="ECO:0000256" key="3">
    <source>
        <dbReference type="ARBA" id="ARBA00023125"/>
    </source>
</evidence>
<evidence type="ECO:0000256" key="5">
    <source>
        <dbReference type="ARBA" id="ARBA00023163"/>
    </source>
</evidence>
<comment type="similarity">
    <text evidence="7">Belongs to the NFYA/HAP2 subunit family.</text>
</comment>